<evidence type="ECO:0000256" key="7">
    <source>
        <dbReference type="ARBA" id="ARBA00022842"/>
    </source>
</evidence>
<feature type="active site" evidence="9">
    <location>
        <position position="32"/>
    </location>
</feature>
<evidence type="ECO:0000313" key="11">
    <source>
        <dbReference type="EMBL" id="EAK0452515.1"/>
    </source>
</evidence>
<evidence type="ECO:0000256" key="8">
    <source>
        <dbReference type="ARBA" id="ARBA00047386"/>
    </source>
</evidence>
<reference evidence="11 13" key="1">
    <citation type="submission" date="2018-05" db="EMBL/GenBank/DDBJ databases">
        <authorList>
            <consortium name="PulseNet: The National Subtyping Network for Foodborne Disease Surveillance"/>
            <person name="Tarr C.L."/>
            <person name="Trees E."/>
            <person name="Katz L.S."/>
            <person name="Carleton-Romer H.A."/>
            <person name="Stroika S."/>
            <person name="Kucerova Z."/>
            <person name="Roache K.F."/>
            <person name="Sabol A.L."/>
            <person name="Besser J."/>
            <person name="Gerner-Smidt P."/>
        </authorList>
    </citation>
    <scope>NUCLEOTIDE SEQUENCE</scope>
    <source>
        <strain evidence="11">2014D-0197</strain>
        <strain evidence="10 13">2016D-0221</strain>
        <strain evidence="12">D4313</strain>
    </source>
</reference>
<comment type="caution">
    <text evidence="9">Lacks conserved residue(s) required for the propagation of feature annotation.</text>
</comment>
<dbReference type="Pfam" id="PF13500">
    <property type="entry name" value="AAA_26"/>
    <property type="match status" value="1"/>
</dbReference>
<dbReference type="EC" id="6.3.3.3" evidence="9"/>
<keyword evidence="2 9" id="KW-0436">Ligase</keyword>
<dbReference type="PANTHER" id="PTHR43210:SF2">
    <property type="entry name" value="ATP-DEPENDENT DETHIOBIOTIN SYNTHETASE BIOD 2"/>
    <property type="match status" value="1"/>
</dbReference>
<comment type="function">
    <text evidence="9">Catalyzes a mechanistically unusual reaction, the ATP-dependent insertion of CO2 between the N7 and N8 nitrogen atoms of 7,8-diaminopelargonic acid (DAPA, also called 7,8-diammoniononanoate) to form a ureido ring.</text>
</comment>
<comment type="caution">
    <text evidence="11">The sequence shown here is derived from an EMBL/GenBank/DDBJ whole genome shotgun (WGS) entry which is preliminary data.</text>
</comment>
<comment type="similarity">
    <text evidence="9">Belongs to the dethiobiotin synthetase family.</text>
</comment>
<dbReference type="AlphaFoldDB" id="A0A5L4K8K4"/>
<evidence type="ECO:0000256" key="3">
    <source>
        <dbReference type="ARBA" id="ARBA00022723"/>
    </source>
</evidence>
<keyword evidence="4 9" id="KW-0547">Nucleotide-binding</keyword>
<keyword evidence="1 9" id="KW-0963">Cytoplasm</keyword>
<accession>A0A5L4K8K4</accession>
<comment type="cofactor">
    <cofactor evidence="9">
        <name>Mg(2+)</name>
        <dbReference type="ChEBI" id="CHEBI:18420"/>
    </cofactor>
</comment>
<dbReference type="EMBL" id="AACCXK010000003">
    <property type="protein sequence ID" value="EAK0452515.1"/>
    <property type="molecule type" value="Genomic_DNA"/>
</dbReference>
<evidence type="ECO:0000313" key="13">
    <source>
        <dbReference type="Proteomes" id="UP000557842"/>
    </source>
</evidence>
<dbReference type="Proteomes" id="UP000557842">
    <property type="component" value="Unassembled WGS sequence"/>
</dbReference>
<dbReference type="InterPro" id="IPR027417">
    <property type="entry name" value="P-loop_NTPase"/>
</dbReference>
<organism evidence="11">
    <name type="scientific">Campylobacter fetus</name>
    <dbReference type="NCBI Taxonomy" id="196"/>
    <lineage>
        <taxon>Bacteria</taxon>
        <taxon>Pseudomonadati</taxon>
        <taxon>Campylobacterota</taxon>
        <taxon>Epsilonproteobacteria</taxon>
        <taxon>Campylobacterales</taxon>
        <taxon>Campylobacteraceae</taxon>
        <taxon>Campylobacter</taxon>
    </lineage>
</organism>
<keyword evidence="3 9" id="KW-0479">Metal-binding</keyword>
<dbReference type="PANTHER" id="PTHR43210">
    <property type="entry name" value="DETHIOBIOTIN SYNTHETASE"/>
    <property type="match status" value="1"/>
</dbReference>
<feature type="binding site" evidence="9">
    <location>
        <position position="94"/>
    </location>
    <ligand>
        <name>Mg(2+)</name>
        <dbReference type="ChEBI" id="CHEBI:18420"/>
    </ligand>
</feature>
<comment type="catalytic activity">
    <reaction evidence="8">
        <text>(7R,8S)-8-amino-7-(carboxyamino)nonanoate + ATP = (4R,5S)-dethiobiotin + ADP + phosphate + H(+)</text>
        <dbReference type="Rhea" id="RHEA:63684"/>
        <dbReference type="ChEBI" id="CHEBI:15378"/>
        <dbReference type="ChEBI" id="CHEBI:30616"/>
        <dbReference type="ChEBI" id="CHEBI:43474"/>
        <dbReference type="ChEBI" id="CHEBI:149470"/>
        <dbReference type="ChEBI" id="CHEBI:149473"/>
        <dbReference type="ChEBI" id="CHEBI:456216"/>
    </reaction>
</comment>
<dbReference type="UniPathway" id="UPA00078">
    <property type="reaction ID" value="UER00161"/>
</dbReference>
<dbReference type="GO" id="GO:0000287">
    <property type="term" value="F:magnesium ion binding"/>
    <property type="evidence" value="ECO:0007669"/>
    <property type="project" value="UniProtKB-UniRule"/>
</dbReference>
<dbReference type="CDD" id="cd03109">
    <property type="entry name" value="DTBS"/>
    <property type="match status" value="1"/>
</dbReference>
<evidence type="ECO:0000256" key="9">
    <source>
        <dbReference type="HAMAP-Rule" id="MF_00336"/>
    </source>
</evidence>
<comment type="pathway">
    <text evidence="9">Cofactor biosynthesis; biotin biosynthesis; biotin from 7,8-diaminononanoate: step 1/2.</text>
</comment>
<dbReference type="Gene3D" id="3.40.50.300">
    <property type="entry name" value="P-loop containing nucleotide triphosphate hydrolases"/>
    <property type="match status" value="1"/>
</dbReference>
<keyword evidence="7 9" id="KW-0460">Magnesium</keyword>
<dbReference type="EMBL" id="AABQDW010000009">
    <property type="protein sequence ID" value="EAI5408198.1"/>
    <property type="molecule type" value="Genomic_DNA"/>
</dbReference>
<keyword evidence="6 9" id="KW-0067">ATP-binding</keyword>
<dbReference type="HAMAP" id="MF_00336">
    <property type="entry name" value="BioD"/>
    <property type="match status" value="1"/>
</dbReference>
<comment type="subunit">
    <text evidence="9">Homodimer.</text>
</comment>
<feature type="binding site" evidence="9">
    <location>
        <begin position="94"/>
        <end position="97"/>
    </location>
    <ligand>
        <name>ATP</name>
        <dbReference type="ChEBI" id="CHEBI:30616"/>
    </ligand>
</feature>
<dbReference type="SUPFAM" id="SSF52540">
    <property type="entry name" value="P-loop containing nucleoside triphosphate hydrolases"/>
    <property type="match status" value="1"/>
</dbReference>
<dbReference type="GO" id="GO:0004141">
    <property type="term" value="F:dethiobiotin synthase activity"/>
    <property type="evidence" value="ECO:0007669"/>
    <property type="project" value="UniProtKB-UniRule"/>
</dbReference>
<evidence type="ECO:0000256" key="4">
    <source>
        <dbReference type="ARBA" id="ARBA00022741"/>
    </source>
</evidence>
<evidence type="ECO:0000313" key="10">
    <source>
        <dbReference type="EMBL" id="EAI5408198.1"/>
    </source>
</evidence>
<name>A0A5L4K8K4_CAMFE</name>
<gene>
    <name evidence="9" type="primary">bioD</name>
    <name evidence="11" type="ORF">AAH17_02400</name>
    <name evidence="12" type="ORF">AAH24_05355</name>
    <name evidence="10" type="ORF">BVH53_05735</name>
</gene>
<comment type="subcellular location">
    <subcellularLocation>
        <location evidence="9">Cytoplasm</location>
    </subcellularLocation>
</comment>
<dbReference type="GO" id="GO:0009102">
    <property type="term" value="P:biotin biosynthetic process"/>
    <property type="evidence" value="ECO:0007669"/>
    <property type="project" value="UniProtKB-UniRule"/>
</dbReference>
<proteinExistence type="inferred from homology"/>
<evidence type="ECO:0000256" key="5">
    <source>
        <dbReference type="ARBA" id="ARBA00022756"/>
    </source>
</evidence>
<feature type="binding site" evidence="9">
    <location>
        <position position="38"/>
    </location>
    <ligand>
        <name>Mg(2+)</name>
        <dbReference type="ChEBI" id="CHEBI:18420"/>
    </ligand>
</feature>
<evidence type="ECO:0000313" key="12">
    <source>
        <dbReference type="EMBL" id="EAK0468792.1"/>
    </source>
</evidence>
<dbReference type="InterPro" id="IPR004472">
    <property type="entry name" value="DTB_synth_BioD"/>
</dbReference>
<evidence type="ECO:0000256" key="1">
    <source>
        <dbReference type="ARBA" id="ARBA00022490"/>
    </source>
</evidence>
<dbReference type="RefSeq" id="WP_065843727.1">
    <property type="nucleotide sequence ID" value="NZ_AABUZP020000066.1"/>
</dbReference>
<feature type="binding site" evidence="9">
    <location>
        <position position="16"/>
    </location>
    <ligand>
        <name>Mg(2+)</name>
        <dbReference type="ChEBI" id="CHEBI:18420"/>
    </ligand>
</feature>
<comment type="catalytic activity">
    <reaction evidence="9">
        <text>(7R,8S)-7,8-diammoniononanoate + CO2 + ATP = (4R,5S)-dethiobiotin + ADP + phosphate + 3 H(+)</text>
        <dbReference type="Rhea" id="RHEA:15805"/>
        <dbReference type="ChEBI" id="CHEBI:15378"/>
        <dbReference type="ChEBI" id="CHEBI:16526"/>
        <dbReference type="ChEBI" id="CHEBI:30616"/>
        <dbReference type="ChEBI" id="CHEBI:43474"/>
        <dbReference type="ChEBI" id="CHEBI:149469"/>
        <dbReference type="ChEBI" id="CHEBI:149473"/>
        <dbReference type="ChEBI" id="CHEBI:456216"/>
        <dbReference type="EC" id="6.3.3.3"/>
    </reaction>
</comment>
<dbReference type="EMBL" id="AACCXM010000003">
    <property type="protein sequence ID" value="EAK0468792.1"/>
    <property type="molecule type" value="Genomic_DNA"/>
</dbReference>
<sequence>MRNICISGIHTDAGKSCVSAALCYAFSYEYFKLIQAGNITDESFVKKIVPNLKSHSPGVMLQTAASPHVGMINENIHFDGLKIKIPKPDDILVELAGGLYCPLDDKFYMIDYIKIANLPTFLVSKNYLGSINHTILSIEALKMKNLEILGVIFSGSKDEQSENYLKKQFKDLHFFNLENFDETSFEKASLRLKEQIIKARVKL</sequence>
<keyword evidence="5 9" id="KW-0093">Biotin biosynthesis</keyword>
<dbReference type="GO" id="GO:0005524">
    <property type="term" value="F:ATP binding"/>
    <property type="evidence" value="ECO:0007669"/>
    <property type="project" value="UniProtKB-UniRule"/>
</dbReference>
<feature type="binding site" evidence="9">
    <location>
        <position position="38"/>
    </location>
    <ligand>
        <name>ATP</name>
        <dbReference type="ChEBI" id="CHEBI:30616"/>
    </ligand>
</feature>
<evidence type="ECO:0000256" key="6">
    <source>
        <dbReference type="ARBA" id="ARBA00022840"/>
    </source>
</evidence>
<dbReference type="GO" id="GO:0005829">
    <property type="term" value="C:cytosol"/>
    <property type="evidence" value="ECO:0007669"/>
    <property type="project" value="TreeGrafter"/>
</dbReference>
<evidence type="ECO:0000256" key="2">
    <source>
        <dbReference type="ARBA" id="ARBA00022598"/>
    </source>
</evidence>
<protein>
    <recommendedName>
        <fullName evidence="9">ATP-dependent dethiobiotin synthetase BioD</fullName>
        <ecNumber evidence="9">6.3.3.3</ecNumber>
    </recommendedName>
    <alternativeName>
        <fullName evidence="9">DTB synthetase</fullName>
        <shortName evidence="9">DTBS</shortName>
    </alternativeName>
    <alternativeName>
        <fullName evidence="9">Dethiobiotin synthase</fullName>
    </alternativeName>
</protein>